<organism evidence="3 4">
    <name type="scientific">Methylocaldum marinum</name>
    <dbReference type="NCBI Taxonomy" id="1432792"/>
    <lineage>
        <taxon>Bacteria</taxon>
        <taxon>Pseudomonadati</taxon>
        <taxon>Pseudomonadota</taxon>
        <taxon>Gammaproteobacteria</taxon>
        <taxon>Methylococcales</taxon>
        <taxon>Methylococcaceae</taxon>
        <taxon>Methylocaldum</taxon>
    </lineage>
</organism>
<evidence type="ECO:0000256" key="1">
    <source>
        <dbReference type="SAM" id="Coils"/>
    </source>
</evidence>
<dbReference type="OrthoDB" id="9157352at2"/>
<keyword evidence="2" id="KW-0812">Transmembrane</keyword>
<dbReference type="Pfam" id="PF09527">
    <property type="entry name" value="ATPase_gene1"/>
    <property type="match status" value="1"/>
</dbReference>
<keyword evidence="1" id="KW-0175">Coiled coil</keyword>
<accession>A0A250KRE2</accession>
<evidence type="ECO:0000313" key="4">
    <source>
        <dbReference type="Proteomes" id="UP000266313"/>
    </source>
</evidence>
<dbReference type="KEGG" id="mmai:sS8_1583"/>
<gene>
    <name evidence="3" type="ORF">sS8_1583</name>
</gene>
<proteinExistence type="predicted"/>
<name>A0A250KRE2_9GAMM</name>
<feature type="transmembrane region" description="Helical" evidence="2">
    <location>
        <begin position="65"/>
        <end position="87"/>
    </location>
</feature>
<sequence>MDEHEKLRRSIERQAKRMEQAERDRSTLLSQTAFLGVLALLLVVPIILGAYLGRWLDTLSENYSIHWTISLIILGVIVGIFNVYLFMREH</sequence>
<dbReference type="InterPro" id="IPR032820">
    <property type="entry name" value="ATPase_put"/>
</dbReference>
<dbReference type="RefSeq" id="WP_119629136.1">
    <property type="nucleotide sequence ID" value="NZ_AP017928.1"/>
</dbReference>
<dbReference type="AlphaFoldDB" id="A0A250KRE2"/>
<evidence type="ECO:0000256" key="2">
    <source>
        <dbReference type="SAM" id="Phobius"/>
    </source>
</evidence>
<keyword evidence="2" id="KW-0472">Membrane</keyword>
<feature type="transmembrane region" description="Helical" evidence="2">
    <location>
        <begin position="33"/>
        <end position="53"/>
    </location>
</feature>
<dbReference type="EMBL" id="AP017928">
    <property type="protein sequence ID" value="BBA33541.1"/>
    <property type="molecule type" value="Genomic_DNA"/>
</dbReference>
<evidence type="ECO:0000313" key="3">
    <source>
        <dbReference type="EMBL" id="BBA33541.1"/>
    </source>
</evidence>
<feature type="coiled-coil region" evidence="1">
    <location>
        <begin position="1"/>
        <end position="31"/>
    </location>
</feature>
<reference evidence="3 4" key="1">
    <citation type="submission" date="2016-12" db="EMBL/GenBank/DDBJ databases">
        <title>Genome sequencing of Methylocaldum marinum.</title>
        <authorList>
            <person name="Takeuchi M."/>
            <person name="Kamagata Y."/>
            <person name="Hiraoka S."/>
            <person name="Oshima K."/>
            <person name="Hattori M."/>
            <person name="Iwasaki W."/>
        </authorList>
    </citation>
    <scope>NUCLEOTIDE SEQUENCE [LARGE SCALE GENOMIC DNA]</scope>
    <source>
        <strain evidence="3 4">S8</strain>
    </source>
</reference>
<keyword evidence="2" id="KW-1133">Transmembrane helix</keyword>
<protein>
    <submittedName>
        <fullName evidence="3">ATP synthase protein I</fullName>
    </submittedName>
</protein>
<dbReference type="Proteomes" id="UP000266313">
    <property type="component" value="Chromosome"/>
</dbReference>
<keyword evidence="4" id="KW-1185">Reference proteome</keyword>